<accession>E9CNC6</accession>
<gene>
    <name evidence="1" type="ORF">SSYM_1912</name>
</gene>
<dbReference type="Proteomes" id="UP000013568">
    <property type="component" value="Unassembled WGS sequence"/>
</dbReference>
<dbReference type="HOGENOM" id="CLU_3437141_0_0_6"/>
<organism evidence="1 2">
    <name type="scientific">Serratia symbiotica str. Tucson</name>
    <dbReference type="NCBI Taxonomy" id="914128"/>
    <lineage>
        <taxon>Bacteria</taxon>
        <taxon>Pseudomonadati</taxon>
        <taxon>Pseudomonadota</taxon>
        <taxon>Gammaproteobacteria</taxon>
        <taxon>Enterobacterales</taxon>
        <taxon>Yersiniaceae</taxon>
        <taxon>Serratia</taxon>
        <taxon>Serratia symbiotica</taxon>
    </lineage>
</organism>
<evidence type="ECO:0000313" key="2">
    <source>
        <dbReference type="Proteomes" id="UP000013568"/>
    </source>
</evidence>
<proteinExistence type="predicted"/>
<reference evidence="2" key="1">
    <citation type="journal article" date="2011" name="Genome Biol. Evol.">
        <title>Massive genomic decay in Serratia symbiotica, a recently evolved symbiont of aphids.</title>
        <authorList>
            <person name="Burke G.R."/>
            <person name="Moran N.A."/>
        </authorList>
    </citation>
    <scope>NUCLEOTIDE SEQUENCE [LARGE SCALE GENOMIC DNA]</scope>
    <source>
        <strain evidence="2">Tucson</strain>
    </source>
</reference>
<protein>
    <submittedName>
        <fullName evidence="1">Uncharacterized protein</fullName>
    </submittedName>
</protein>
<name>E9CNC6_9GAMM</name>
<dbReference type="EMBL" id="GL636119">
    <property type="protein sequence ID" value="EFW11960.1"/>
    <property type="molecule type" value="Genomic_DNA"/>
</dbReference>
<keyword evidence="2" id="KW-1185">Reference proteome</keyword>
<sequence length="11" mass="1396">RDISLNWLHNQ</sequence>
<evidence type="ECO:0000313" key="1">
    <source>
        <dbReference type="EMBL" id="EFW11960.1"/>
    </source>
</evidence>
<feature type="non-terminal residue" evidence="1">
    <location>
        <position position="1"/>
    </location>
</feature>